<protein>
    <submittedName>
        <fullName evidence="4">Uncharacterized protein</fullName>
    </submittedName>
</protein>
<dbReference type="GO" id="GO:0010005">
    <property type="term" value="C:cortical microtubule, transverse to long axis"/>
    <property type="evidence" value="ECO:0007669"/>
    <property type="project" value="TreeGrafter"/>
</dbReference>
<feature type="region of interest" description="Disordered" evidence="3">
    <location>
        <begin position="118"/>
        <end position="138"/>
    </location>
</feature>
<keyword evidence="5" id="KW-1185">Reference proteome</keyword>
<evidence type="ECO:0000256" key="2">
    <source>
        <dbReference type="ARBA" id="ARBA00022701"/>
    </source>
</evidence>
<accession>A0AAW1H2N5</accession>
<dbReference type="PANTHER" id="PTHR33403:SF31">
    <property type="entry name" value="PROTEIN SPIRAL1-LIKE 1"/>
    <property type="match status" value="1"/>
</dbReference>
<comment type="similarity">
    <text evidence="1">Belongs to the SPIRAL1 family.</text>
</comment>
<keyword evidence="2" id="KW-0493">Microtubule</keyword>
<comment type="caution">
    <text evidence="4">The sequence shown here is derived from an EMBL/GenBank/DDBJ whole genome shotgun (WGS) entry which is preliminary data.</text>
</comment>
<evidence type="ECO:0000256" key="3">
    <source>
        <dbReference type="SAM" id="MobiDB-lite"/>
    </source>
</evidence>
<proteinExistence type="inferred from homology"/>
<evidence type="ECO:0000256" key="1">
    <source>
        <dbReference type="ARBA" id="ARBA00009656"/>
    </source>
</evidence>
<dbReference type="PANTHER" id="PTHR33403">
    <property type="entry name" value="SPR1"/>
    <property type="match status" value="1"/>
</dbReference>
<feature type="compositionally biased region" description="Polar residues" evidence="3">
    <location>
        <begin position="91"/>
        <end position="106"/>
    </location>
</feature>
<feature type="region of interest" description="Disordered" evidence="3">
    <location>
        <begin position="43"/>
        <end position="106"/>
    </location>
</feature>
<organism evidence="4 5">
    <name type="scientific">Saponaria officinalis</name>
    <name type="common">Common soapwort</name>
    <name type="synonym">Lychnis saponaria</name>
    <dbReference type="NCBI Taxonomy" id="3572"/>
    <lineage>
        <taxon>Eukaryota</taxon>
        <taxon>Viridiplantae</taxon>
        <taxon>Streptophyta</taxon>
        <taxon>Embryophyta</taxon>
        <taxon>Tracheophyta</taxon>
        <taxon>Spermatophyta</taxon>
        <taxon>Magnoliopsida</taxon>
        <taxon>eudicotyledons</taxon>
        <taxon>Gunneridae</taxon>
        <taxon>Pentapetalae</taxon>
        <taxon>Caryophyllales</taxon>
        <taxon>Caryophyllaceae</taxon>
        <taxon>Caryophylleae</taxon>
        <taxon>Saponaria</taxon>
    </lineage>
</organism>
<dbReference type="GO" id="GO:0043622">
    <property type="term" value="P:cortical microtubule organization"/>
    <property type="evidence" value="ECO:0007669"/>
    <property type="project" value="InterPro"/>
</dbReference>
<evidence type="ECO:0000313" key="5">
    <source>
        <dbReference type="Proteomes" id="UP001443914"/>
    </source>
</evidence>
<dbReference type="AlphaFoldDB" id="A0AAW1H2N5"/>
<gene>
    <name evidence="4" type="ORF">RND81_13G109400</name>
</gene>
<sequence length="138" mass="14129">MTVLFSCTFFQFVSQNPSGPSLLRKMGRGISYGGGQSSLGYLFGGGEASRPAKNSTEVPKSAQPVNNDAFSKPVPASSATEAVSRDIPAGIQSSSGNNYVRANGQNCGNFITDRPSTKVHAAPGGGSSLGYLFGGSSN</sequence>
<reference evidence="4" key="1">
    <citation type="submission" date="2024-03" db="EMBL/GenBank/DDBJ databases">
        <title>WGS assembly of Saponaria officinalis var. Norfolk2.</title>
        <authorList>
            <person name="Jenkins J."/>
            <person name="Shu S."/>
            <person name="Grimwood J."/>
            <person name="Barry K."/>
            <person name="Goodstein D."/>
            <person name="Schmutz J."/>
            <person name="Leebens-Mack J."/>
            <person name="Osbourn A."/>
        </authorList>
    </citation>
    <scope>NUCLEOTIDE SEQUENCE [LARGE SCALE GENOMIC DNA]</scope>
    <source>
        <strain evidence="4">JIC</strain>
    </source>
</reference>
<name>A0AAW1H2N5_SAPOF</name>
<dbReference type="InterPro" id="IPR039613">
    <property type="entry name" value="SPR1/2/3/4/5"/>
</dbReference>
<dbReference type="Proteomes" id="UP001443914">
    <property type="component" value="Unassembled WGS sequence"/>
</dbReference>
<dbReference type="EMBL" id="JBDFQZ010000013">
    <property type="protein sequence ID" value="KAK9669102.1"/>
    <property type="molecule type" value="Genomic_DNA"/>
</dbReference>
<feature type="compositionally biased region" description="Low complexity" evidence="3">
    <location>
        <begin position="129"/>
        <end position="138"/>
    </location>
</feature>
<evidence type="ECO:0000313" key="4">
    <source>
        <dbReference type="EMBL" id="KAK9669102.1"/>
    </source>
</evidence>
<feature type="compositionally biased region" description="Polar residues" evidence="3">
    <location>
        <begin position="52"/>
        <end position="69"/>
    </location>
</feature>